<dbReference type="PROSITE" id="PS50850">
    <property type="entry name" value="MFS"/>
    <property type="match status" value="1"/>
</dbReference>
<dbReference type="OrthoDB" id="6133115at2759"/>
<dbReference type="Proteomes" id="UP000440578">
    <property type="component" value="Unassembled WGS sequence"/>
</dbReference>
<feature type="domain" description="Major facilitator superfamily (MFS) profile" evidence="6">
    <location>
        <begin position="15"/>
        <end position="433"/>
    </location>
</feature>
<feature type="transmembrane region" description="Helical" evidence="5">
    <location>
        <begin position="409"/>
        <end position="429"/>
    </location>
</feature>
<keyword evidence="3 5" id="KW-1133">Transmembrane helix</keyword>
<sequence length="466" mass="48899">MSGTATAAGQLCRRLAATTAAGLLASSYGLAIGWATVANWQLQLPHETLRLAATQRSWLISMMYVGVAVGSPVGGWLGGRLGSKGALFASAPATPASGVVIFFASSYEMLMAGRLLIGLGSGMSNAVYMMYISGTSRPAERGLFSMLSEVGIVGGTVLAVAAGELVDWRWLAVLCAMLATAPPAALLALLPSDPVWLLARHRDAEAQRAADLLGLRLSEMAAGAAPQHDAPWREMLHQLGKRRNVAPLALVLALFFFRAFSGYYTILAYSLEFFRDVGLALDPSLTALLFGGVTVAATAVTSVLIDRLGRRPLLLASAASTALCYLGLVLVYQVPALAALPALPVVLLLAAGFLFYVGLGCVPHCLVGELFPEPVRFLGGSLVPVAYCVFSIVALLLFPPTVAALGPSGMFLCHVACMVVAFVLVMVALPETRGLPLTAIDTLFDPCAKPQQAKLKHIKQVESGPH</sequence>
<dbReference type="SUPFAM" id="SSF103473">
    <property type="entry name" value="MFS general substrate transporter"/>
    <property type="match status" value="1"/>
</dbReference>
<dbReference type="InterPro" id="IPR036259">
    <property type="entry name" value="MFS_trans_sf"/>
</dbReference>
<accession>A0A6A4VNC8</accession>
<gene>
    <name evidence="7" type="primary">Tret1-2_3</name>
    <name evidence="7" type="ORF">FJT64_009158</name>
</gene>
<comment type="caution">
    <text evidence="7">The sequence shown here is derived from an EMBL/GenBank/DDBJ whole genome shotgun (WGS) entry which is preliminary data.</text>
</comment>
<feature type="transmembrane region" description="Helical" evidence="5">
    <location>
        <begin position="374"/>
        <end position="397"/>
    </location>
</feature>
<feature type="transmembrane region" description="Helical" evidence="5">
    <location>
        <begin position="245"/>
        <end position="266"/>
    </location>
</feature>
<dbReference type="Gene3D" id="1.20.1250.20">
    <property type="entry name" value="MFS general substrate transporter like domains"/>
    <property type="match status" value="1"/>
</dbReference>
<reference evidence="7 8" key="1">
    <citation type="submission" date="2019-07" db="EMBL/GenBank/DDBJ databases">
        <title>Draft genome assembly of a fouling barnacle, Amphibalanus amphitrite (Darwin, 1854): The first reference genome for Thecostraca.</title>
        <authorList>
            <person name="Kim W."/>
        </authorList>
    </citation>
    <scope>NUCLEOTIDE SEQUENCE [LARGE SCALE GENOMIC DNA]</scope>
    <source>
        <strain evidence="7">SNU_AA5</strain>
        <tissue evidence="7">Soma without cirri and trophi</tissue>
    </source>
</reference>
<feature type="transmembrane region" description="Helical" evidence="5">
    <location>
        <begin position="15"/>
        <end position="37"/>
    </location>
</feature>
<feature type="transmembrane region" description="Helical" evidence="5">
    <location>
        <begin position="85"/>
        <end position="105"/>
    </location>
</feature>
<evidence type="ECO:0000256" key="5">
    <source>
        <dbReference type="SAM" id="Phobius"/>
    </source>
</evidence>
<dbReference type="GO" id="GO:0022857">
    <property type="term" value="F:transmembrane transporter activity"/>
    <property type="evidence" value="ECO:0007669"/>
    <property type="project" value="InterPro"/>
</dbReference>
<dbReference type="InterPro" id="IPR020846">
    <property type="entry name" value="MFS_dom"/>
</dbReference>
<evidence type="ECO:0000259" key="6">
    <source>
        <dbReference type="PROSITE" id="PS50850"/>
    </source>
</evidence>
<evidence type="ECO:0000256" key="2">
    <source>
        <dbReference type="ARBA" id="ARBA00022692"/>
    </source>
</evidence>
<feature type="transmembrane region" description="Helical" evidence="5">
    <location>
        <begin position="57"/>
        <end position="78"/>
    </location>
</feature>
<evidence type="ECO:0000256" key="3">
    <source>
        <dbReference type="ARBA" id="ARBA00022989"/>
    </source>
</evidence>
<keyword evidence="2 5" id="KW-0812">Transmembrane</keyword>
<feature type="transmembrane region" description="Helical" evidence="5">
    <location>
        <begin position="111"/>
        <end position="131"/>
    </location>
</feature>
<keyword evidence="4 5" id="KW-0472">Membrane</keyword>
<dbReference type="InterPro" id="IPR005829">
    <property type="entry name" value="Sugar_transporter_CS"/>
</dbReference>
<evidence type="ECO:0000256" key="1">
    <source>
        <dbReference type="ARBA" id="ARBA00004141"/>
    </source>
</evidence>
<feature type="transmembrane region" description="Helical" evidence="5">
    <location>
        <begin position="312"/>
        <end position="332"/>
    </location>
</feature>
<proteinExistence type="predicted"/>
<dbReference type="GO" id="GO:0016020">
    <property type="term" value="C:membrane"/>
    <property type="evidence" value="ECO:0007669"/>
    <property type="project" value="UniProtKB-SubCell"/>
</dbReference>
<evidence type="ECO:0000313" key="8">
    <source>
        <dbReference type="Proteomes" id="UP000440578"/>
    </source>
</evidence>
<name>A0A6A4VNC8_AMPAM</name>
<dbReference type="EMBL" id="VIIS01001784">
    <property type="protein sequence ID" value="KAF0292910.1"/>
    <property type="molecule type" value="Genomic_DNA"/>
</dbReference>
<dbReference type="InterPro" id="IPR005828">
    <property type="entry name" value="MFS_sugar_transport-like"/>
</dbReference>
<feature type="transmembrane region" description="Helical" evidence="5">
    <location>
        <begin position="143"/>
        <end position="162"/>
    </location>
</feature>
<comment type="subcellular location">
    <subcellularLocation>
        <location evidence="1">Membrane</location>
        <topology evidence="1">Multi-pass membrane protein</topology>
    </subcellularLocation>
</comment>
<feature type="transmembrane region" description="Helical" evidence="5">
    <location>
        <begin position="338"/>
        <end position="362"/>
    </location>
</feature>
<evidence type="ECO:0000313" key="7">
    <source>
        <dbReference type="EMBL" id="KAF0292910.1"/>
    </source>
</evidence>
<dbReference type="AlphaFoldDB" id="A0A6A4VNC8"/>
<dbReference type="PROSITE" id="PS00216">
    <property type="entry name" value="SUGAR_TRANSPORT_1"/>
    <property type="match status" value="1"/>
</dbReference>
<feature type="transmembrane region" description="Helical" evidence="5">
    <location>
        <begin position="168"/>
        <end position="190"/>
    </location>
</feature>
<protein>
    <submittedName>
        <fullName evidence="7">Facilitated trehalose transporter Tret1-2</fullName>
    </submittedName>
</protein>
<organism evidence="7 8">
    <name type="scientific">Amphibalanus amphitrite</name>
    <name type="common">Striped barnacle</name>
    <name type="synonym">Balanus amphitrite</name>
    <dbReference type="NCBI Taxonomy" id="1232801"/>
    <lineage>
        <taxon>Eukaryota</taxon>
        <taxon>Metazoa</taxon>
        <taxon>Ecdysozoa</taxon>
        <taxon>Arthropoda</taxon>
        <taxon>Crustacea</taxon>
        <taxon>Multicrustacea</taxon>
        <taxon>Cirripedia</taxon>
        <taxon>Thoracica</taxon>
        <taxon>Thoracicalcarea</taxon>
        <taxon>Balanomorpha</taxon>
        <taxon>Balanoidea</taxon>
        <taxon>Balanidae</taxon>
        <taxon>Amphibalaninae</taxon>
        <taxon>Amphibalanus</taxon>
    </lineage>
</organism>
<dbReference type="Pfam" id="PF00083">
    <property type="entry name" value="Sugar_tr"/>
    <property type="match status" value="1"/>
</dbReference>
<keyword evidence="8" id="KW-1185">Reference proteome</keyword>
<evidence type="ECO:0000256" key="4">
    <source>
        <dbReference type="ARBA" id="ARBA00023136"/>
    </source>
</evidence>
<dbReference type="PANTHER" id="PTHR48021:SF1">
    <property type="entry name" value="GH07001P-RELATED"/>
    <property type="match status" value="1"/>
</dbReference>
<dbReference type="InterPro" id="IPR050549">
    <property type="entry name" value="MFS_Trehalose_Transporter"/>
</dbReference>
<feature type="transmembrane region" description="Helical" evidence="5">
    <location>
        <begin position="286"/>
        <end position="305"/>
    </location>
</feature>
<dbReference type="PANTHER" id="PTHR48021">
    <property type="match status" value="1"/>
</dbReference>